<sequence>MDGGEGRTGRAGKGSGNKQPRCVKCRDPVFQITRKPKGFMFFIVVASSLVLLAMNINVNMDKLLYKKIAILENCSDVIYGLARRRMINLIPPTWAELEANFSKTGIQLGGRWKPKNCTSRIHVAIIIPFRDRDSHLRVFLNNMHPFFQKQELDYRIYIVEQKAGTIFNRGLLLNIGFVESAKIDGDAYDCFALHDVDLIAENEWNIYNCSEKVKHMAANISKFKSGLAYEKYSGGVAMFTKWQYTSVNGYPNTYFGWGGEDDDLYERITNNNNAGFSRVPLDIGRYTMIKHERDSGNPVNPGRVRQLQSSYKRRKVDGLSGLNGTYTVLKIDEFLLYTRIYVDVDPIAVLSAIPVNLYGEWELKQMRKWVNKTKS</sequence>
<dbReference type="PANTHER" id="PTHR19300:SF57">
    <property type="entry name" value="BETA-1,4-N-ACETYLGALACTOSAMINYLTRANSFERASE"/>
    <property type="match status" value="1"/>
</dbReference>
<dbReference type="PRINTS" id="PR02050">
    <property type="entry name" value="B14GALTRFASE"/>
</dbReference>
<dbReference type="InterPro" id="IPR027791">
    <property type="entry name" value="Galactosyl_T_C"/>
</dbReference>
<dbReference type="SUPFAM" id="SSF53448">
    <property type="entry name" value="Nucleotide-diphospho-sugar transferases"/>
    <property type="match status" value="1"/>
</dbReference>
<dbReference type="InterPro" id="IPR003859">
    <property type="entry name" value="Galactosyl_T"/>
</dbReference>
<dbReference type="GeneID" id="106177178"/>
<keyword evidence="10 11" id="KW-0325">Glycoprotein</keyword>
<dbReference type="AlphaFoldDB" id="A0A1S3JZ30"/>
<dbReference type="RefSeq" id="XP_013415335.1">
    <property type="nucleotide sequence ID" value="XM_013559881.1"/>
</dbReference>
<dbReference type="PANTHER" id="PTHR19300">
    <property type="entry name" value="BETA-1,4-GALACTOSYLTRANSFERASE"/>
    <property type="match status" value="1"/>
</dbReference>
<evidence type="ECO:0000256" key="12">
    <source>
        <dbReference type="SAM" id="MobiDB-lite"/>
    </source>
</evidence>
<dbReference type="CDD" id="cd00899">
    <property type="entry name" value="b4GalT"/>
    <property type="match status" value="1"/>
</dbReference>
<accession>A0A1S3JZ30</accession>
<evidence type="ECO:0000256" key="8">
    <source>
        <dbReference type="ARBA" id="ARBA00022989"/>
    </source>
</evidence>
<evidence type="ECO:0000256" key="7">
    <source>
        <dbReference type="ARBA" id="ARBA00022968"/>
    </source>
</evidence>
<dbReference type="GO" id="GO:0016020">
    <property type="term" value="C:membrane"/>
    <property type="evidence" value="ECO:0007669"/>
    <property type="project" value="UniProtKB-SubCell"/>
</dbReference>
<name>A0A1S3JZ30_LINAN</name>
<evidence type="ECO:0000259" key="13">
    <source>
        <dbReference type="Pfam" id="PF02709"/>
    </source>
</evidence>
<dbReference type="RefSeq" id="XP_013415334.1">
    <property type="nucleotide sequence ID" value="XM_013559880.1"/>
</dbReference>
<dbReference type="GO" id="GO:0005794">
    <property type="term" value="C:Golgi apparatus"/>
    <property type="evidence" value="ECO:0007669"/>
    <property type="project" value="TreeGrafter"/>
</dbReference>
<comment type="subcellular location">
    <subcellularLocation>
        <location evidence="1">Membrane</location>
        <topology evidence="1">Single-pass type II membrane protein</topology>
    </subcellularLocation>
</comment>
<keyword evidence="9 11" id="KW-0472">Membrane</keyword>
<dbReference type="UniPathway" id="UPA00378"/>
<evidence type="ECO:0000256" key="9">
    <source>
        <dbReference type="ARBA" id="ARBA00023136"/>
    </source>
</evidence>
<evidence type="ECO:0000256" key="1">
    <source>
        <dbReference type="ARBA" id="ARBA00004606"/>
    </source>
</evidence>
<dbReference type="InterPro" id="IPR029044">
    <property type="entry name" value="Nucleotide-diphossugar_trans"/>
</dbReference>
<feature type="transmembrane region" description="Helical" evidence="11">
    <location>
        <begin position="39"/>
        <end position="58"/>
    </location>
</feature>
<dbReference type="InterPro" id="IPR027995">
    <property type="entry name" value="Galactosyl_T_N"/>
</dbReference>
<keyword evidence="4 11" id="KW-0328">Glycosyltransferase</keyword>
<evidence type="ECO:0000256" key="10">
    <source>
        <dbReference type="ARBA" id="ARBA00023180"/>
    </source>
</evidence>
<dbReference type="KEGG" id="lak:106177178"/>
<evidence type="ECO:0000313" key="17">
    <source>
        <dbReference type="RefSeq" id="XP_013415335.1"/>
    </source>
</evidence>
<dbReference type="Pfam" id="PF02709">
    <property type="entry name" value="Glyco_transf_7C"/>
    <property type="match status" value="1"/>
</dbReference>
<gene>
    <name evidence="16 17" type="primary">LOC106177178</name>
</gene>
<protein>
    <recommendedName>
        <fullName evidence="11">Beta-1,4-galactosyltransferase</fullName>
        <ecNumber evidence="11">2.4.1.-</ecNumber>
    </recommendedName>
</protein>
<comment type="pathway">
    <text evidence="2 11">Protein modification; protein glycosylation.</text>
</comment>
<comment type="function">
    <text evidence="11">Catalyses the transfer of galactose onto proteins or lipids.</text>
</comment>
<dbReference type="Pfam" id="PF13733">
    <property type="entry name" value="Glyco_transf_7N"/>
    <property type="match status" value="1"/>
</dbReference>
<evidence type="ECO:0000256" key="2">
    <source>
        <dbReference type="ARBA" id="ARBA00004922"/>
    </source>
</evidence>
<dbReference type="OrthoDB" id="10016069at2759"/>
<evidence type="ECO:0000313" key="15">
    <source>
        <dbReference type="Proteomes" id="UP000085678"/>
    </source>
</evidence>
<keyword evidence="5 11" id="KW-0808">Transferase</keyword>
<comment type="similarity">
    <text evidence="3 11">Belongs to the glycosyltransferase 7 family.</text>
</comment>
<dbReference type="Proteomes" id="UP000085678">
    <property type="component" value="Unplaced"/>
</dbReference>
<keyword evidence="7 11" id="KW-0735">Signal-anchor</keyword>
<reference evidence="16 17" key="1">
    <citation type="submission" date="2025-04" db="UniProtKB">
        <authorList>
            <consortium name="RefSeq"/>
        </authorList>
    </citation>
    <scope>IDENTIFICATION</scope>
    <source>
        <tissue evidence="16 17">Gonads</tissue>
    </source>
</reference>
<evidence type="ECO:0000256" key="4">
    <source>
        <dbReference type="ARBA" id="ARBA00022676"/>
    </source>
</evidence>
<evidence type="ECO:0000256" key="5">
    <source>
        <dbReference type="ARBA" id="ARBA00022679"/>
    </source>
</evidence>
<evidence type="ECO:0000256" key="6">
    <source>
        <dbReference type="ARBA" id="ARBA00022692"/>
    </source>
</evidence>
<evidence type="ECO:0000313" key="16">
    <source>
        <dbReference type="RefSeq" id="XP_013415334.1"/>
    </source>
</evidence>
<feature type="domain" description="Galactosyltransferase C-terminal" evidence="13">
    <location>
        <begin position="214"/>
        <end position="292"/>
    </location>
</feature>
<dbReference type="GO" id="GO:0008378">
    <property type="term" value="F:galactosyltransferase activity"/>
    <property type="evidence" value="ECO:0007669"/>
    <property type="project" value="TreeGrafter"/>
</dbReference>
<dbReference type="Gene3D" id="3.90.550.10">
    <property type="entry name" value="Spore Coat Polysaccharide Biosynthesis Protein SpsA, Chain A"/>
    <property type="match status" value="1"/>
</dbReference>
<dbReference type="EC" id="2.4.1.-" evidence="11"/>
<keyword evidence="8 11" id="KW-1133">Transmembrane helix</keyword>
<keyword evidence="6 11" id="KW-0812">Transmembrane</keyword>
<dbReference type="GO" id="GO:0005975">
    <property type="term" value="P:carbohydrate metabolic process"/>
    <property type="evidence" value="ECO:0007669"/>
    <property type="project" value="InterPro"/>
</dbReference>
<evidence type="ECO:0000256" key="11">
    <source>
        <dbReference type="RuleBase" id="RU368121"/>
    </source>
</evidence>
<proteinExistence type="inferred from homology"/>
<feature type="domain" description="Galactosyltransferase N-terminal" evidence="14">
    <location>
        <begin position="91"/>
        <end position="210"/>
    </location>
</feature>
<keyword evidence="15" id="KW-1185">Reference proteome</keyword>
<dbReference type="STRING" id="7574.A0A1S3JZ30"/>
<feature type="region of interest" description="Disordered" evidence="12">
    <location>
        <begin position="1"/>
        <end position="20"/>
    </location>
</feature>
<organism evidence="15 16">
    <name type="scientific">Lingula anatina</name>
    <name type="common">Brachiopod</name>
    <name type="synonym">Lingula unguis</name>
    <dbReference type="NCBI Taxonomy" id="7574"/>
    <lineage>
        <taxon>Eukaryota</taxon>
        <taxon>Metazoa</taxon>
        <taxon>Spiralia</taxon>
        <taxon>Lophotrochozoa</taxon>
        <taxon>Brachiopoda</taxon>
        <taxon>Linguliformea</taxon>
        <taxon>Lingulata</taxon>
        <taxon>Lingulida</taxon>
        <taxon>Linguloidea</taxon>
        <taxon>Lingulidae</taxon>
        <taxon>Lingula</taxon>
    </lineage>
</organism>
<evidence type="ECO:0000256" key="3">
    <source>
        <dbReference type="ARBA" id="ARBA00005735"/>
    </source>
</evidence>
<evidence type="ECO:0000259" key="14">
    <source>
        <dbReference type="Pfam" id="PF13733"/>
    </source>
</evidence>